<reference evidence="2 3" key="1">
    <citation type="submission" date="2023-01" db="EMBL/GenBank/DDBJ databases">
        <title>Analysis of 21 Apiospora genomes using comparative genomics revels a genus with tremendous synthesis potential of carbohydrate active enzymes and secondary metabolites.</title>
        <authorList>
            <person name="Sorensen T."/>
        </authorList>
    </citation>
    <scope>NUCLEOTIDE SEQUENCE [LARGE SCALE GENOMIC DNA]</scope>
    <source>
        <strain evidence="2 3">CBS 114990</strain>
    </source>
</reference>
<accession>A0ABR1VI62</accession>
<evidence type="ECO:0000313" key="2">
    <source>
        <dbReference type="EMBL" id="KAK8070921.1"/>
    </source>
</evidence>
<evidence type="ECO:0000256" key="1">
    <source>
        <dbReference type="ARBA" id="ARBA00023002"/>
    </source>
</evidence>
<dbReference type="PANTHER" id="PTHR43157">
    <property type="entry name" value="PHOSPHATIDYLINOSITOL-GLYCAN BIOSYNTHESIS CLASS F PROTEIN-RELATED"/>
    <property type="match status" value="1"/>
</dbReference>
<name>A0ABR1VI62_9PEZI</name>
<sequence>MVAHANPRAREARSRFTIMSSRLESEADFEATAFGFLYRQFTKPKPIPTGINLEGQVALVTGSNVGIGLAACRQLLELGLSHLVMGVRSPVRGEAAANLLRRQFPDAMVTVWPLDLESYDSVRDFAARCATLPRLDIAILNAALMKLAYSVVAATGHETSLQVNYLSTALLAILLLPILKKSKSNSKSSRPPVLSIVGSDLAYSTPMGTSKGGGGPILQQLDTPDGYNQFVQYGRSKVLLTFFFAKLAAEFVGPDDVLVNMPNPGTTKGTAFFREFSSVAVRLWAVFQFLVARDVDVGATTYVDAAVARGSECHGSLLSDWAIKPFPKLWYTKEGQAFSERLWEETMEELQFAGVSGILQGLRDSH</sequence>
<dbReference type="PRINTS" id="PR00081">
    <property type="entry name" value="GDHRDH"/>
</dbReference>
<protein>
    <submittedName>
        <fullName evidence="2">Retinol dehydrogenase 12</fullName>
    </submittedName>
</protein>
<dbReference type="InterPro" id="IPR002347">
    <property type="entry name" value="SDR_fam"/>
</dbReference>
<evidence type="ECO:0000313" key="3">
    <source>
        <dbReference type="Proteomes" id="UP001433268"/>
    </source>
</evidence>
<dbReference type="EMBL" id="JAQQWN010000008">
    <property type="protein sequence ID" value="KAK8070921.1"/>
    <property type="molecule type" value="Genomic_DNA"/>
</dbReference>
<comment type="caution">
    <text evidence="2">The sequence shown here is derived from an EMBL/GenBank/DDBJ whole genome shotgun (WGS) entry which is preliminary data.</text>
</comment>
<dbReference type="PANTHER" id="PTHR43157:SF35">
    <property type="entry name" value="DEHYDROGENASE_REDUCTASE FAMILY PROTEIN, PUTATIVE-RELATED"/>
    <property type="match status" value="1"/>
</dbReference>
<dbReference type="GeneID" id="92048499"/>
<keyword evidence="1" id="KW-0560">Oxidoreductase</keyword>
<dbReference type="Proteomes" id="UP001433268">
    <property type="component" value="Unassembled WGS sequence"/>
</dbReference>
<gene>
    <name evidence="2" type="ORF">PG997_011124</name>
</gene>
<dbReference type="Pfam" id="PF00106">
    <property type="entry name" value="adh_short"/>
    <property type="match status" value="1"/>
</dbReference>
<dbReference type="SUPFAM" id="SSF51735">
    <property type="entry name" value="NAD(P)-binding Rossmann-fold domains"/>
    <property type="match status" value="1"/>
</dbReference>
<organism evidence="2 3">
    <name type="scientific">Apiospora hydei</name>
    <dbReference type="NCBI Taxonomy" id="1337664"/>
    <lineage>
        <taxon>Eukaryota</taxon>
        <taxon>Fungi</taxon>
        <taxon>Dikarya</taxon>
        <taxon>Ascomycota</taxon>
        <taxon>Pezizomycotina</taxon>
        <taxon>Sordariomycetes</taxon>
        <taxon>Xylariomycetidae</taxon>
        <taxon>Amphisphaeriales</taxon>
        <taxon>Apiosporaceae</taxon>
        <taxon>Apiospora</taxon>
    </lineage>
</organism>
<dbReference type="Gene3D" id="3.40.50.720">
    <property type="entry name" value="NAD(P)-binding Rossmann-like Domain"/>
    <property type="match status" value="1"/>
</dbReference>
<dbReference type="InterPro" id="IPR036291">
    <property type="entry name" value="NAD(P)-bd_dom_sf"/>
</dbReference>
<proteinExistence type="predicted"/>
<keyword evidence="3" id="KW-1185">Reference proteome</keyword>
<dbReference type="RefSeq" id="XP_066664729.1">
    <property type="nucleotide sequence ID" value="XM_066815439.1"/>
</dbReference>